<feature type="compositionally biased region" description="Low complexity" evidence="2">
    <location>
        <begin position="241"/>
        <end position="253"/>
    </location>
</feature>
<dbReference type="Gramene" id="PNW81077">
    <property type="protein sequence ID" value="PNW81077"/>
    <property type="gene ID" value="CHLRE_07g342052v5"/>
</dbReference>
<gene>
    <name evidence="3" type="ORF">CHLRE_07g342052v5</name>
</gene>
<feature type="region of interest" description="Disordered" evidence="2">
    <location>
        <begin position="203"/>
        <end position="253"/>
    </location>
</feature>
<feature type="compositionally biased region" description="Low complexity" evidence="2">
    <location>
        <begin position="208"/>
        <end position="219"/>
    </location>
</feature>
<dbReference type="AlphaFoldDB" id="A0A2K3DKK6"/>
<dbReference type="GeneID" id="66054128"/>
<organism evidence="3 4">
    <name type="scientific">Chlamydomonas reinhardtii</name>
    <name type="common">Chlamydomonas smithii</name>
    <dbReference type="NCBI Taxonomy" id="3055"/>
    <lineage>
        <taxon>Eukaryota</taxon>
        <taxon>Viridiplantae</taxon>
        <taxon>Chlorophyta</taxon>
        <taxon>core chlorophytes</taxon>
        <taxon>Chlorophyceae</taxon>
        <taxon>CS clade</taxon>
        <taxon>Chlamydomonadales</taxon>
        <taxon>Chlamydomonadaceae</taxon>
        <taxon>Chlamydomonas</taxon>
    </lineage>
</organism>
<dbReference type="EMBL" id="CM008968">
    <property type="protein sequence ID" value="PNW81077.1"/>
    <property type="molecule type" value="Genomic_DNA"/>
</dbReference>
<keyword evidence="1" id="KW-0175">Coiled coil</keyword>
<keyword evidence="4" id="KW-1185">Reference proteome</keyword>
<feature type="region of interest" description="Disordered" evidence="2">
    <location>
        <begin position="143"/>
        <end position="165"/>
    </location>
</feature>
<dbReference type="Proteomes" id="UP000006906">
    <property type="component" value="Chromosome 7"/>
</dbReference>
<proteinExistence type="predicted"/>
<dbReference type="RefSeq" id="XP_042922932.1">
    <property type="nucleotide sequence ID" value="XM_043064374.1"/>
</dbReference>
<evidence type="ECO:0000313" key="4">
    <source>
        <dbReference type="Proteomes" id="UP000006906"/>
    </source>
</evidence>
<sequence>MATAPPPSGEGASQPSGVLPVAAAAAVAAAGAAAEEAQAAAAAAAAHIEQLSSRVSELESEVDAVVRQQVGEAADKATWEQRCSELEGVVAQLTHENSSLAAANSGLDTPLMRQFQRLLAECGPVGKTHLRELARHDWFRKRAGRPPAKAPPPPAAAAGTSQLGTQAADCRTAPLLASTVHARQAAAATEAGHLQHKLEAGSTALHNDTPGTAAATTGAMPPPPPSDGPDTQELVRGQPHAPSLAAALKAKPAQQLEDMKRELHAALKAAAA</sequence>
<dbReference type="KEGG" id="cre:CHLRE_07g342052v5"/>
<dbReference type="Gene3D" id="1.20.5.340">
    <property type="match status" value="1"/>
</dbReference>
<evidence type="ECO:0000256" key="2">
    <source>
        <dbReference type="SAM" id="MobiDB-lite"/>
    </source>
</evidence>
<accession>A0A2K3DKK6</accession>
<protein>
    <submittedName>
        <fullName evidence="3">Uncharacterized protein</fullName>
    </submittedName>
</protein>
<evidence type="ECO:0000256" key="1">
    <source>
        <dbReference type="SAM" id="Coils"/>
    </source>
</evidence>
<reference evidence="3 4" key="1">
    <citation type="journal article" date="2007" name="Science">
        <title>The Chlamydomonas genome reveals the evolution of key animal and plant functions.</title>
        <authorList>
            <person name="Merchant S.S."/>
            <person name="Prochnik S.E."/>
            <person name="Vallon O."/>
            <person name="Harris E.H."/>
            <person name="Karpowicz S.J."/>
            <person name="Witman G.B."/>
            <person name="Terry A."/>
            <person name="Salamov A."/>
            <person name="Fritz-Laylin L.K."/>
            <person name="Marechal-Drouard L."/>
            <person name="Marshall W.F."/>
            <person name="Qu L.H."/>
            <person name="Nelson D.R."/>
            <person name="Sanderfoot A.A."/>
            <person name="Spalding M.H."/>
            <person name="Kapitonov V.V."/>
            <person name="Ren Q."/>
            <person name="Ferris P."/>
            <person name="Lindquist E."/>
            <person name="Shapiro H."/>
            <person name="Lucas S.M."/>
            <person name="Grimwood J."/>
            <person name="Schmutz J."/>
            <person name="Cardol P."/>
            <person name="Cerutti H."/>
            <person name="Chanfreau G."/>
            <person name="Chen C.L."/>
            <person name="Cognat V."/>
            <person name="Croft M.T."/>
            <person name="Dent R."/>
            <person name="Dutcher S."/>
            <person name="Fernandez E."/>
            <person name="Fukuzawa H."/>
            <person name="Gonzalez-Ballester D."/>
            <person name="Gonzalez-Halphen D."/>
            <person name="Hallmann A."/>
            <person name="Hanikenne M."/>
            <person name="Hippler M."/>
            <person name="Inwood W."/>
            <person name="Jabbari K."/>
            <person name="Kalanon M."/>
            <person name="Kuras R."/>
            <person name="Lefebvre P.A."/>
            <person name="Lemaire S.D."/>
            <person name="Lobanov A.V."/>
            <person name="Lohr M."/>
            <person name="Manuell A."/>
            <person name="Meier I."/>
            <person name="Mets L."/>
            <person name="Mittag M."/>
            <person name="Mittelmeier T."/>
            <person name="Moroney J.V."/>
            <person name="Moseley J."/>
            <person name="Napoli C."/>
            <person name="Nedelcu A.M."/>
            <person name="Niyogi K."/>
            <person name="Novoselov S.V."/>
            <person name="Paulsen I.T."/>
            <person name="Pazour G."/>
            <person name="Purton S."/>
            <person name="Ral J.P."/>
            <person name="Riano-Pachon D.M."/>
            <person name="Riekhof W."/>
            <person name="Rymarquis L."/>
            <person name="Schroda M."/>
            <person name="Stern D."/>
            <person name="Umen J."/>
            <person name="Willows R."/>
            <person name="Wilson N."/>
            <person name="Zimmer S.L."/>
            <person name="Allmer J."/>
            <person name="Balk J."/>
            <person name="Bisova K."/>
            <person name="Chen C.J."/>
            <person name="Elias M."/>
            <person name="Gendler K."/>
            <person name="Hauser C."/>
            <person name="Lamb M.R."/>
            <person name="Ledford H."/>
            <person name="Long J.C."/>
            <person name="Minagawa J."/>
            <person name="Page M.D."/>
            <person name="Pan J."/>
            <person name="Pootakham W."/>
            <person name="Roje S."/>
            <person name="Rose A."/>
            <person name="Stahlberg E."/>
            <person name="Terauchi A.M."/>
            <person name="Yang P."/>
            <person name="Ball S."/>
            <person name="Bowler C."/>
            <person name="Dieckmann C.L."/>
            <person name="Gladyshev V.N."/>
            <person name="Green P."/>
            <person name="Jorgensen R."/>
            <person name="Mayfield S."/>
            <person name="Mueller-Roeber B."/>
            <person name="Rajamani S."/>
            <person name="Sayre R.T."/>
            <person name="Brokstein P."/>
            <person name="Dubchak I."/>
            <person name="Goodstein D."/>
            <person name="Hornick L."/>
            <person name="Huang Y.W."/>
            <person name="Jhaveri J."/>
            <person name="Luo Y."/>
            <person name="Martinez D."/>
            <person name="Ngau W.C."/>
            <person name="Otillar B."/>
            <person name="Poliakov A."/>
            <person name="Porter A."/>
            <person name="Szajkowski L."/>
            <person name="Werner G."/>
            <person name="Zhou K."/>
            <person name="Grigoriev I.V."/>
            <person name="Rokhsar D.S."/>
            <person name="Grossman A.R."/>
        </authorList>
    </citation>
    <scope>NUCLEOTIDE SEQUENCE [LARGE SCALE GENOMIC DNA]</scope>
    <source>
        <strain evidence="4">CC-503</strain>
    </source>
</reference>
<name>A0A2K3DKK6_CHLRE</name>
<evidence type="ECO:0000313" key="3">
    <source>
        <dbReference type="EMBL" id="PNW81077.1"/>
    </source>
</evidence>
<feature type="coiled-coil region" evidence="1">
    <location>
        <begin position="34"/>
        <end position="96"/>
    </location>
</feature>
<dbReference type="InParanoid" id="A0A2K3DKK6"/>